<feature type="signal peptide" evidence="5">
    <location>
        <begin position="1"/>
        <end position="24"/>
    </location>
</feature>
<feature type="domain" description="Periplasmic binding protein" evidence="6">
    <location>
        <begin position="95"/>
        <end position="332"/>
    </location>
</feature>
<evidence type="ECO:0000256" key="2">
    <source>
        <dbReference type="ARBA" id="ARBA00007639"/>
    </source>
</evidence>
<dbReference type="EMBL" id="CP102290">
    <property type="protein sequence ID" value="UWP60091.1"/>
    <property type="molecule type" value="Genomic_DNA"/>
</dbReference>
<keyword evidence="8" id="KW-1185">Reference proteome</keyword>
<name>A0ABY5VIQ1_9FIRM</name>
<evidence type="ECO:0000313" key="7">
    <source>
        <dbReference type="EMBL" id="UWP60091.1"/>
    </source>
</evidence>
<evidence type="ECO:0000256" key="1">
    <source>
        <dbReference type="ARBA" id="ARBA00004196"/>
    </source>
</evidence>
<dbReference type="InterPro" id="IPR028082">
    <property type="entry name" value="Peripla_BP_I"/>
</dbReference>
<dbReference type="InterPro" id="IPR025997">
    <property type="entry name" value="SBP_2_dom"/>
</dbReference>
<protein>
    <submittedName>
        <fullName evidence="7">Sugar ABC transporter substrate-binding protein</fullName>
    </submittedName>
</protein>
<reference evidence="7" key="1">
    <citation type="journal article" date="2022" name="Cell">
        <title>Design, construction, and in vivo augmentation of a complex gut microbiome.</title>
        <authorList>
            <person name="Cheng A.G."/>
            <person name="Ho P.Y."/>
            <person name="Aranda-Diaz A."/>
            <person name="Jain S."/>
            <person name="Yu F.B."/>
            <person name="Meng X."/>
            <person name="Wang M."/>
            <person name="Iakiviak M."/>
            <person name="Nagashima K."/>
            <person name="Zhao A."/>
            <person name="Murugkar P."/>
            <person name="Patil A."/>
            <person name="Atabakhsh K."/>
            <person name="Weakley A."/>
            <person name="Yan J."/>
            <person name="Brumbaugh A.R."/>
            <person name="Higginbottom S."/>
            <person name="Dimas A."/>
            <person name="Shiver A.L."/>
            <person name="Deutschbauer A."/>
            <person name="Neff N."/>
            <person name="Sonnenburg J.L."/>
            <person name="Huang K.C."/>
            <person name="Fischbach M.A."/>
        </authorList>
    </citation>
    <scope>NUCLEOTIDE SEQUENCE</scope>
    <source>
        <strain evidence="7">DSM 19829</strain>
    </source>
</reference>
<comment type="similarity">
    <text evidence="2">Belongs to the bacterial solute-binding protein 2 family.</text>
</comment>
<dbReference type="CDD" id="cd01536">
    <property type="entry name" value="PBP1_ABC_sugar_binding-like"/>
    <property type="match status" value="1"/>
</dbReference>
<dbReference type="SUPFAM" id="SSF53822">
    <property type="entry name" value="Periplasmic binding protein-like I"/>
    <property type="match status" value="1"/>
</dbReference>
<sequence>MKRKMAKRLLAMVTVSMLCIGTLAGCGNNSGESSSGGDGSEAKEESSANSGEASEGASGKGGEYVYRVGFVNIDNGDTACYPAMQKFVEYVESDEFAKAVGADKVEALTADSAKDIEKQTTNVETLLSKGVDMMFIIGVDTEGNTTSVKACNDEGIPVFMVGTEASGGEWKFVGFDEIELGKRQGEWCAENLPENANICYLQGTPGREASIQREEGFMQGIESRDDLTVLSSQSGDFDAATAMQVTEDWIQTHGEKIDCIVSANSTMIAGAIEALKAARMNEQVTSVGVVHLGAEDGYPIPDGDEDYAIFVSWPSIGTLCGEIAERVYKGEEIDERTNIELEDMTAENFDEIVAAQ</sequence>
<dbReference type="PANTHER" id="PTHR46847">
    <property type="entry name" value="D-ALLOSE-BINDING PERIPLASMIC PROTEIN-RELATED"/>
    <property type="match status" value="1"/>
</dbReference>
<proteinExistence type="inferred from homology"/>
<evidence type="ECO:0000259" key="6">
    <source>
        <dbReference type="Pfam" id="PF13407"/>
    </source>
</evidence>
<accession>A0ABY5VIQ1</accession>
<gene>
    <name evidence="7" type="ORF">NQ502_03260</name>
</gene>
<keyword evidence="3 5" id="KW-0732">Signal</keyword>
<evidence type="ECO:0000256" key="5">
    <source>
        <dbReference type="SAM" id="SignalP"/>
    </source>
</evidence>
<evidence type="ECO:0000256" key="3">
    <source>
        <dbReference type="ARBA" id="ARBA00022729"/>
    </source>
</evidence>
<feature type="region of interest" description="Disordered" evidence="4">
    <location>
        <begin position="29"/>
        <end position="59"/>
    </location>
</feature>
<dbReference type="Gene3D" id="3.40.50.2300">
    <property type="match status" value="2"/>
</dbReference>
<dbReference type="Pfam" id="PF13407">
    <property type="entry name" value="Peripla_BP_4"/>
    <property type="match status" value="1"/>
</dbReference>
<dbReference type="Proteomes" id="UP001060164">
    <property type="component" value="Chromosome"/>
</dbReference>
<feature type="compositionally biased region" description="Low complexity" evidence="4">
    <location>
        <begin position="47"/>
        <end position="57"/>
    </location>
</feature>
<evidence type="ECO:0000313" key="8">
    <source>
        <dbReference type="Proteomes" id="UP001060164"/>
    </source>
</evidence>
<dbReference type="PANTHER" id="PTHR46847:SF1">
    <property type="entry name" value="D-ALLOSE-BINDING PERIPLASMIC PROTEIN-RELATED"/>
    <property type="match status" value="1"/>
</dbReference>
<dbReference type="PROSITE" id="PS51257">
    <property type="entry name" value="PROKAR_LIPOPROTEIN"/>
    <property type="match status" value="1"/>
</dbReference>
<comment type="subcellular location">
    <subcellularLocation>
        <location evidence="1">Cell envelope</location>
    </subcellularLocation>
</comment>
<organism evidence="7 8">
    <name type="scientific">Ruminococcus gauvreauii</name>
    <dbReference type="NCBI Taxonomy" id="438033"/>
    <lineage>
        <taxon>Bacteria</taxon>
        <taxon>Bacillati</taxon>
        <taxon>Bacillota</taxon>
        <taxon>Clostridia</taxon>
        <taxon>Eubacteriales</taxon>
        <taxon>Oscillospiraceae</taxon>
        <taxon>Ruminococcus</taxon>
    </lineage>
</organism>
<dbReference type="RefSeq" id="WP_049898325.1">
    <property type="nucleotide sequence ID" value="NZ_CABLBR010000026.1"/>
</dbReference>
<feature type="chain" id="PRO_5045583099" evidence="5">
    <location>
        <begin position="25"/>
        <end position="356"/>
    </location>
</feature>
<evidence type="ECO:0000256" key="4">
    <source>
        <dbReference type="SAM" id="MobiDB-lite"/>
    </source>
</evidence>